<keyword evidence="3" id="KW-1185">Reference proteome</keyword>
<feature type="domain" description="NYN" evidence="1">
    <location>
        <begin position="38"/>
        <end position="169"/>
    </location>
</feature>
<sequence length="280" mass="31023">MCDLLKLSGFLNPISGHTQMTSHHLPSNGQKSLKKYSIGIFCDIQNVSSITKFASLLLEFAEHKGTVACKNIYYNSQHKDQVAAKTKLKVVGFNCIDVPDSSKNSADARLTFDCCKLFAPKPSPIPNIIILVLGDWDFAGLISMLNSMGKKVIIFAQRGSESSRLINLVGDDNFHFLDDLPLLVGKKTQPQTTNNELQISYNEAEGYLIETVKNAVSQGKPTNYGYISKSMRQLYPKYQGVASIFTPDGKKFKSFGKFVEAAVGSSGRIQRQNQELRLIK</sequence>
<accession>K9WXC8</accession>
<dbReference type="STRING" id="56107.Cylst_2238"/>
<evidence type="ECO:0000259" key="1">
    <source>
        <dbReference type="Pfam" id="PF01936"/>
    </source>
</evidence>
<dbReference type="Proteomes" id="UP000010475">
    <property type="component" value="Chromosome"/>
</dbReference>
<dbReference type="eggNOG" id="COG1432">
    <property type="taxonomic scope" value="Bacteria"/>
</dbReference>
<dbReference type="KEGG" id="csg:Cylst_2238"/>
<dbReference type="GO" id="GO:0004540">
    <property type="term" value="F:RNA nuclease activity"/>
    <property type="evidence" value="ECO:0007669"/>
    <property type="project" value="InterPro"/>
</dbReference>
<dbReference type="Gene3D" id="3.40.50.1010">
    <property type="entry name" value="5'-nuclease"/>
    <property type="match status" value="1"/>
</dbReference>
<dbReference type="InterPro" id="IPR021139">
    <property type="entry name" value="NYN"/>
</dbReference>
<evidence type="ECO:0000313" key="3">
    <source>
        <dbReference type="Proteomes" id="UP000010475"/>
    </source>
</evidence>
<dbReference type="AlphaFoldDB" id="K9WXC8"/>
<organism evidence="2 3">
    <name type="scientific">Cylindrospermum stagnale PCC 7417</name>
    <dbReference type="NCBI Taxonomy" id="56107"/>
    <lineage>
        <taxon>Bacteria</taxon>
        <taxon>Bacillati</taxon>
        <taxon>Cyanobacteriota</taxon>
        <taxon>Cyanophyceae</taxon>
        <taxon>Nostocales</taxon>
        <taxon>Nostocaceae</taxon>
        <taxon>Cylindrospermum</taxon>
    </lineage>
</organism>
<evidence type="ECO:0000313" key="2">
    <source>
        <dbReference type="EMBL" id="AFZ24469.1"/>
    </source>
</evidence>
<dbReference type="EMBL" id="CP003642">
    <property type="protein sequence ID" value="AFZ24469.1"/>
    <property type="molecule type" value="Genomic_DNA"/>
</dbReference>
<name>K9WXC8_9NOST</name>
<dbReference type="Pfam" id="PF01936">
    <property type="entry name" value="NYN"/>
    <property type="match status" value="1"/>
</dbReference>
<proteinExistence type="predicted"/>
<reference evidence="2 3" key="1">
    <citation type="submission" date="2012-06" db="EMBL/GenBank/DDBJ databases">
        <title>Finished chromosome of genome of Cylindrospermum stagnale PCC 7417.</title>
        <authorList>
            <consortium name="US DOE Joint Genome Institute"/>
            <person name="Gugger M."/>
            <person name="Coursin T."/>
            <person name="Rippka R."/>
            <person name="Tandeau De Marsac N."/>
            <person name="Huntemann M."/>
            <person name="Wei C.-L."/>
            <person name="Han J."/>
            <person name="Detter J.C."/>
            <person name="Han C."/>
            <person name="Tapia R."/>
            <person name="Chen A."/>
            <person name="Kyrpides N."/>
            <person name="Mavromatis K."/>
            <person name="Markowitz V."/>
            <person name="Szeto E."/>
            <person name="Ivanova N."/>
            <person name="Pagani I."/>
            <person name="Pati A."/>
            <person name="Goodwin L."/>
            <person name="Nordberg H.P."/>
            <person name="Cantor M.N."/>
            <person name="Hua S.X."/>
            <person name="Woyke T."/>
            <person name="Kerfeld C.A."/>
        </authorList>
    </citation>
    <scope>NUCLEOTIDE SEQUENCE [LARGE SCALE GENOMIC DNA]</scope>
    <source>
        <strain evidence="2 3">PCC 7417</strain>
    </source>
</reference>
<protein>
    <recommendedName>
        <fullName evidence="1">NYN domain-containing protein</fullName>
    </recommendedName>
</protein>
<dbReference type="HOGENOM" id="CLU_1064294_0_0_3"/>
<gene>
    <name evidence="2" type="ORF">Cylst_2238</name>
</gene>